<dbReference type="Proteomes" id="UP001412067">
    <property type="component" value="Unassembled WGS sequence"/>
</dbReference>
<dbReference type="EMBL" id="JBBWWR010000015">
    <property type="protein sequence ID" value="KAK8950329.1"/>
    <property type="molecule type" value="Genomic_DNA"/>
</dbReference>
<proteinExistence type="predicted"/>
<gene>
    <name evidence="1" type="ORF">KSP40_PGU000035</name>
</gene>
<evidence type="ECO:0000313" key="2">
    <source>
        <dbReference type="Proteomes" id="UP001412067"/>
    </source>
</evidence>
<evidence type="ECO:0000313" key="1">
    <source>
        <dbReference type="EMBL" id="KAK8950329.1"/>
    </source>
</evidence>
<accession>A0ABR2LTV5</accession>
<organism evidence="1 2">
    <name type="scientific">Platanthera guangdongensis</name>
    <dbReference type="NCBI Taxonomy" id="2320717"/>
    <lineage>
        <taxon>Eukaryota</taxon>
        <taxon>Viridiplantae</taxon>
        <taxon>Streptophyta</taxon>
        <taxon>Embryophyta</taxon>
        <taxon>Tracheophyta</taxon>
        <taxon>Spermatophyta</taxon>
        <taxon>Magnoliopsida</taxon>
        <taxon>Liliopsida</taxon>
        <taxon>Asparagales</taxon>
        <taxon>Orchidaceae</taxon>
        <taxon>Orchidoideae</taxon>
        <taxon>Orchideae</taxon>
        <taxon>Orchidinae</taxon>
        <taxon>Platanthera</taxon>
    </lineage>
</organism>
<reference evidence="1 2" key="1">
    <citation type="journal article" date="2022" name="Nat. Plants">
        <title>Genomes of leafy and leafless Platanthera orchids illuminate the evolution of mycoheterotrophy.</title>
        <authorList>
            <person name="Li M.H."/>
            <person name="Liu K.W."/>
            <person name="Li Z."/>
            <person name="Lu H.C."/>
            <person name="Ye Q.L."/>
            <person name="Zhang D."/>
            <person name="Wang J.Y."/>
            <person name="Li Y.F."/>
            <person name="Zhong Z.M."/>
            <person name="Liu X."/>
            <person name="Yu X."/>
            <person name="Liu D.K."/>
            <person name="Tu X.D."/>
            <person name="Liu B."/>
            <person name="Hao Y."/>
            <person name="Liao X.Y."/>
            <person name="Jiang Y.T."/>
            <person name="Sun W.H."/>
            <person name="Chen J."/>
            <person name="Chen Y.Q."/>
            <person name="Ai Y."/>
            <person name="Zhai J.W."/>
            <person name="Wu S.S."/>
            <person name="Zhou Z."/>
            <person name="Hsiao Y.Y."/>
            <person name="Wu W.L."/>
            <person name="Chen Y.Y."/>
            <person name="Lin Y.F."/>
            <person name="Hsu J.L."/>
            <person name="Li C.Y."/>
            <person name="Wang Z.W."/>
            <person name="Zhao X."/>
            <person name="Zhong W.Y."/>
            <person name="Ma X.K."/>
            <person name="Ma L."/>
            <person name="Huang J."/>
            <person name="Chen G.Z."/>
            <person name="Huang M.Z."/>
            <person name="Huang L."/>
            <person name="Peng D.H."/>
            <person name="Luo Y.B."/>
            <person name="Zou S.Q."/>
            <person name="Chen S.P."/>
            <person name="Lan S."/>
            <person name="Tsai W.C."/>
            <person name="Van de Peer Y."/>
            <person name="Liu Z.J."/>
        </authorList>
    </citation>
    <scope>NUCLEOTIDE SEQUENCE [LARGE SCALE GENOMIC DNA]</scope>
    <source>
        <strain evidence="1">Lor288</strain>
    </source>
</reference>
<sequence>MKGYFTKDHRAEVNMKDLPTDPGLQPRITNYSINDQDQVRKEYLLAGPCQPRDHAF</sequence>
<name>A0ABR2LTV5_9ASPA</name>
<comment type="caution">
    <text evidence="1">The sequence shown here is derived from an EMBL/GenBank/DDBJ whole genome shotgun (WGS) entry which is preliminary data.</text>
</comment>
<protein>
    <submittedName>
        <fullName evidence="1">Uncharacterized protein</fullName>
    </submittedName>
</protein>
<keyword evidence="2" id="KW-1185">Reference proteome</keyword>